<proteinExistence type="predicted"/>
<protein>
    <submittedName>
        <fullName evidence="2">Uncharacterized protein</fullName>
    </submittedName>
</protein>
<dbReference type="Proteomes" id="UP000649617">
    <property type="component" value="Unassembled WGS sequence"/>
</dbReference>
<organism evidence="2 3">
    <name type="scientific">Symbiodinium pilosum</name>
    <name type="common">Dinoflagellate</name>
    <dbReference type="NCBI Taxonomy" id="2952"/>
    <lineage>
        <taxon>Eukaryota</taxon>
        <taxon>Sar</taxon>
        <taxon>Alveolata</taxon>
        <taxon>Dinophyceae</taxon>
        <taxon>Suessiales</taxon>
        <taxon>Symbiodiniaceae</taxon>
        <taxon>Symbiodinium</taxon>
    </lineage>
</organism>
<feature type="non-terminal residue" evidence="2">
    <location>
        <position position="159"/>
    </location>
</feature>
<feature type="non-terminal residue" evidence="2">
    <location>
        <position position="1"/>
    </location>
</feature>
<gene>
    <name evidence="2" type="ORF">SPIL2461_LOCUS6317</name>
</gene>
<reference evidence="2" key="1">
    <citation type="submission" date="2021-02" db="EMBL/GenBank/DDBJ databases">
        <authorList>
            <person name="Dougan E. K."/>
            <person name="Rhodes N."/>
            <person name="Thang M."/>
            <person name="Chan C."/>
        </authorList>
    </citation>
    <scope>NUCLEOTIDE SEQUENCE</scope>
</reference>
<dbReference type="EMBL" id="CAJNIZ010009449">
    <property type="protein sequence ID" value="CAE7281765.1"/>
    <property type="molecule type" value="Genomic_DNA"/>
</dbReference>
<evidence type="ECO:0000256" key="1">
    <source>
        <dbReference type="SAM" id="MobiDB-lite"/>
    </source>
</evidence>
<feature type="compositionally biased region" description="Basic and acidic residues" evidence="1">
    <location>
        <begin position="139"/>
        <end position="150"/>
    </location>
</feature>
<feature type="region of interest" description="Disordered" evidence="1">
    <location>
        <begin position="133"/>
        <end position="159"/>
    </location>
</feature>
<accession>A0A812MZU1</accession>
<evidence type="ECO:0000313" key="3">
    <source>
        <dbReference type="Proteomes" id="UP000649617"/>
    </source>
</evidence>
<name>A0A812MZU1_SYMPI</name>
<keyword evidence="3" id="KW-1185">Reference proteome</keyword>
<comment type="caution">
    <text evidence="2">The sequence shown here is derived from an EMBL/GenBank/DDBJ whole genome shotgun (WGS) entry which is preliminary data.</text>
</comment>
<evidence type="ECO:0000313" key="2">
    <source>
        <dbReference type="EMBL" id="CAE7281765.1"/>
    </source>
</evidence>
<dbReference type="AlphaFoldDB" id="A0A812MZU1"/>
<dbReference type="OrthoDB" id="417495at2759"/>
<sequence>AAQRQNAALQTELAAKLQEVEGRVAAKDAEELETYRQSHNTASLQTLQSAAEARVQAQKHQNKQHMMKSNLIQMRLQAEVHDTAAVAESSMSGSAADMRALSKSITKAKALEAVKLSKASRQTAEMMKTAKSLEASYEAESRTVDGDAKVDQLMSKEAA</sequence>